<accession>A0ABT6YYP5</accession>
<organism evidence="1 2">
    <name type="scientific">Flectobacillus rivi</name>
    <dbReference type="NCBI Taxonomy" id="2984209"/>
    <lineage>
        <taxon>Bacteria</taxon>
        <taxon>Pseudomonadati</taxon>
        <taxon>Bacteroidota</taxon>
        <taxon>Cytophagia</taxon>
        <taxon>Cytophagales</taxon>
        <taxon>Flectobacillaceae</taxon>
        <taxon>Flectobacillus</taxon>
    </lineage>
</organism>
<name>A0ABT6YYP5_9BACT</name>
<reference evidence="1 2" key="1">
    <citation type="submission" date="2023-05" db="EMBL/GenBank/DDBJ databases">
        <title>Novel species of genus Flectobacillus isolated from stream in China.</title>
        <authorList>
            <person name="Lu H."/>
        </authorList>
    </citation>
    <scope>NUCLEOTIDE SEQUENCE [LARGE SCALE GENOMIC DNA]</scope>
    <source>
        <strain evidence="1 2">LFS242W</strain>
    </source>
</reference>
<evidence type="ECO:0000313" key="1">
    <source>
        <dbReference type="EMBL" id="MDI9873476.1"/>
    </source>
</evidence>
<proteinExistence type="predicted"/>
<keyword evidence="2" id="KW-1185">Reference proteome</keyword>
<comment type="caution">
    <text evidence="1">The sequence shown here is derived from an EMBL/GenBank/DDBJ whole genome shotgun (WGS) entry which is preliminary data.</text>
</comment>
<gene>
    <name evidence="1" type="ORF">QM481_03010</name>
</gene>
<sequence length="438" mass="51060">MNSNKYREQQQSPQKFYFLSKKHWYRTMRTYLKIVYLPYIHLIKNMMTDLELMKQELAKWADSTSNLYHDLAKKEPIFDKAFYTQSNLNDLEQRPELLILAINPGSGGSYTDQVSKTFWTDWGLDGKMDGATLLKGNPDWYKRDTWRFWQRLKSILRRGKIESILQDKSKFVLTNLTLFSSVQAKDLPKLPSECIQKTIELINILQPKKILCLGIEDCIDPLKKEGKFTTELLLPNKLLSHGKYQHIPISSIKHPSSRLTTEEMNLVGKCLKYLFDNPNDTEIKAQIEKIFSGEIDEVKNKKGNLNDVSRDFPQIKTEVQKNISEKLKIEGICTFDDKHPERYKISEDIMVSVTKTGVGYVGIRHKNYSLNYKVKEYPHQEKLMGFLQKEMGFINDTNDAWLGVKNFSNYGCTTEEIVSMIVEDIKIIKTEFEKIMSE</sequence>
<evidence type="ECO:0000313" key="2">
    <source>
        <dbReference type="Proteomes" id="UP001225761"/>
    </source>
</evidence>
<dbReference type="EMBL" id="JASHIE010000002">
    <property type="protein sequence ID" value="MDI9873476.1"/>
    <property type="molecule type" value="Genomic_DNA"/>
</dbReference>
<protein>
    <recommendedName>
        <fullName evidence="3">Uracil-DNA glycosylase-like domain-containing protein</fullName>
    </recommendedName>
</protein>
<dbReference type="RefSeq" id="WP_283380608.1">
    <property type="nucleotide sequence ID" value="NZ_JASHIE010000002.1"/>
</dbReference>
<evidence type="ECO:0008006" key="3">
    <source>
        <dbReference type="Google" id="ProtNLM"/>
    </source>
</evidence>
<dbReference type="Proteomes" id="UP001225761">
    <property type="component" value="Unassembled WGS sequence"/>
</dbReference>